<dbReference type="Proteomes" id="UP000054270">
    <property type="component" value="Unassembled WGS sequence"/>
</dbReference>
<name>A0A0D2NVF0_HYPSF</name>
<dbReference type="AlphaFoldDB" id="A0A0D2NVF0"/>
<evidence type="ECO:0000313" key="2">
    <source>
        <dbReference type="Proteomes" id="UP000054270"/>
    </source>
</evidence>
<sequence>MGCTHIYRASEAKLDEKCAKSKKYYHNLRDAINEIRRQKYQLNFPISLHRSDTSQPL</sequence>
<protein>
    <submittedName>
        <fullName evidence="1">Uncharacterized protein</fullName>
    </submittedName>
</protein>
<feature type="non-terminal residue" evidence="1">
    <location>
        <position position="1"/>
    </location>
</feature>
<gene>
    <name evidence="1" type="ORF">HYPSUDRAFT_42994</name>
</gene>
<evidence type="ECO:0000313" key="1">
    <source>
        <dbReference type="EMBL" id="KJA20511.1"/>
    </source>
</evidence>
<reference evidence="2" key="1">
    <citation type="submission" date="2014-04" db="EMBL/GenBank/DDBJ databases">
        <title>Evolutionary Origins and Diversification of the Mycorrhizal Mutualists.</title>
        <authorList>
            <consortium name="DOE Joint Genome Institute"/>
            <consortium name="Mycorrhizal Genomics Consortium"/>
            <person name="Kohler A."/>
            <person name="Kuo A."/>
            <person name="Nagy L.G."/>
            <person name="Floudas D."/>
            <person name="Copeland A."/>
            <person name="Barry K.W."/>
            <person name="Cichocki N."/>
            <person name="Veneault-Fourrey C."/>
            <person name="LaButti K."/>
            <person name="Lindquist E.A."/>
            <person name="Lipzen A."/>
            <person name="Lundell T."/>
            <person name="Morin E."/>
            <person name="Murat C."/>
            <person name="Riley R."/>
            <person name="Ohm R."/>
            <person name="Sun H."/>
            <person name="Tunlid A."/>
            <person name="Henrissat B."/>
            <person name="Grigoriev I.V."/>
            <person name="Hibbett D.S."/>
            <person name="Martin F."/>
        </authorList>
    </citation>
    <scope>NUCLEOTIDE SEQUENCE [LARGE SCALE GENOMIC DNA]</scope>
    <source>
        <strain evidence="2">FD-334 SS-4</strain>
    </source>
</reference>
<dbReference type="EMBL" id="KN817566">
    <property type="protein sequence ID" value="KJA20511.1"/>
    <property type="molecule type" value="Genomic_DNA"/>
</dbReference>
<proteinExistence type="predicted"/>
<accession>A0A0D2NVF0</accession>
<keyword evidence="2" id="KW-1185">Reference proteome</keyword>
<organism evidence="1 2">
    <name type="scientific">Hypholoma sublateritium (strain FD-334 SS-4)</name>
    <dbReference type="NCBI Taxonomy" id="945553"/>
    <lineage>
        <taxon>Eukaryota</taxon>
        <taxon>Fungi</taxon>
        <taxon>Dikarya</taxon>
        <taxon>Basidiomycota</taxon>
        <taxon>Agaricomycotina</taxon>
        <taxon>Agaricomycetes</taxon>
        <taxon>Agaricomycetidae</taxon>
        <taxon>Agaricales</taxon>
        <taxon>Agaricineae</taxon>
        <taxon>Strophariaceae</taxon>
        <taxon>Hypholoma</taxon>
    </lineage>
</organism>